<keyword evidence="2" id="KW-1185">Reference proteome</keyword>
<sequence length="100" mass="10650">MSVVDGTEGGEMMVLYKAVGEGLCGDDIGTHVTLSVVFCAVWCSQDLKCNGFSYKGESPATTTTSSSSSGSCYLHENITPPDNTTDYVCYQPPTLDSRMC</sequence>
<proteinExistence type="predicted"/>
<dbReference type="AlphaFoldDB" id="A0AAE1U0K6"/>
<name>A0AAE1U0K6_9EUCA</name>
<reference evidence="1" key="1">
    <citation type="submission" date="2023-11" db="EMBL/GenBank/DDBJ databases">
        <title>Genome assemblies of two species of porcelain crab, Petrolisthes cinctipes and Petrolisthes manimaculis (Anomura: Porcellanidae).</title>
        <authorList>
            <person name="Angst P."/>
        </authorList>
    </citation>
    <scope>NUCLEOTIDE SEQUENCE</scope>
    <source>
        <strain evidence="1">PB745_02</strain>
        <tissue evidence="1">Gill</tissue>
    </source>
</reference>
<gene>
    <name evidence="1" type="ORF">Pmani_023033</name>
</gene>
<protein>
    <submittedName>
        <fullName evidence="1">Uncharacterized protein</fullName>
    </submittedName>
</protein>
<evidence type="ECO:0000313" key="1">
    <source>
        <dbReference type="EMBL" id="KAK4305042.1"/>
    </source>
</evidence>
<accession>A0AAE1U0K6</accession>
<dbReference type="Proteomes" id="UP001292094">
    <property type="component" value="Unassembled WGS sequence"/>
</dbReference>
<organism evidence="1 2">
    <name type="scientific">Petrolisthes manimaculis</name>
    <dbReference type="NCBI Taxonomy" id="1843537"/>
    <lineage>
        <taxon>Eukaryota</taxon>
        <taxon>Metazoa</taxon>
        <taxon>Ecdysozoa</taxon>
        <taxon>Arthropoda</taxon>
        <taxon>Crustacea</taxon>
        <taxon>Multicrustacea</taxon>
        <taxon>Malacostraca</taxon>
        <taxon>Eumalacostraca</taxon>
        <taxon>Eucarida</taxon>
        <taxon>Decapoda</taxon>
        <taxon>Pleocyemata</taxon>
        <taxon>Anomura</taxon>
        <taxon>Galatheoidea</taxon>
        <taxon>Porcellanidae</taxon>
        <taxon>Petrolisthes</taxon>
    </lineage>
</organism>
<evidence type="ECO:0000313" key="2">
    <source>
        <dbReference type="Proteomes" id="UP001292094"/>
    </source>
</evidence>
<comment type="caution">
    <text evidence="1">The sequence shown here is derived from an EMBL/GenBank/DDBJ whole genome shotgun (WGS) entry which is preliminary data.</text>
</comment>
<dbReference type="EMBL" id="JAWZYT010002338">
    <property type="protein sequence ID" value="KAK4305042.1"/>
    <property type="molecule type" value="Genomic_DNA"/>
</dbReference>
<dbReference type="Gene3D" id="3.50.4.10">
    <property type="entry name" value="Hepatocyte Growth Factor"/>
    <property type="match status" value="1"/>
</dbReference>